<accession>A0ABR2GXT2</accession>
<sequence>MDLRLHRTRDILKNDEFKQSVLGIFVCKDGITFCVHPALLELSESYIQTENGEFSKEEILRKIDEFDNMINSIEPSIVILSTTISFPGPVKNDVVEITNWWSSGDNHFKQSDFTVFKCFNTGKISMINDIQALGHGIISTDEFYGLEDAFLPLWKPPAMDAMPALYPLYFSSDAAVVLQISVGLGAAFIIPMDSTNSYSVISSEWGHSLLQICGPEEPNYEEELELMNFIRERKGEAAEWEDICSYRGLQTCYDFELMKKMKESNQPSSLYTPNLKHNSVRTSNSKEFDQIKEIEKDVNDPVASKALETHFKFIMRFAKTCAVGFKCKSVFLSYSVFDDGHKALQKHVAMCRDEFMHFTKSEWVSNVCVFVQYSQRNLSSMGALYHALIEWSRIESKKSFSISEIDKIDIEATH</sequence>
<protein>
    <submittedName>
        <fullName evidence="3">Uncharacterized protein</fullName>
    </submittedName>
</protein>
<keyword evidence="1" id="KW-0808">Transferase</keyword>
<dbReference type="Pfam" id="PF02685">
    <property type="entry name" value="Glucokinase"/>
    <property type="match status" value="1"/>
</dbReference>
<dbReference type="InterPro" id="IPR043129">
    <property type="entry name" value="ATPase_NBD"/>
</dbReference>
<dbReference type="Gene3D" id="3.40.367.20">
    <property type="match status" value="1"/>
</dbReference>
<keyword evidence="2" id="KW-0418">Kinase</keyword>
<evidence type="ECO:0000256" key="1">
    <source>
        <dbReference type="ARBA" id="ARBA00022679"/>
    </source>
</evidence>
<organism evidence="3 4">
    <name type="scientific">Tritrichomonas musculus</name>
    <dbReference type="NCBI Taxonomy" id="1915356"/>
    <lineage>
        <taxon>Eukaryota</taxon>
        <taxon>Metamonada</taxon>
        <taxon>Parabasalia</taxon>
        <taxon>Tritrichomonadida</taxon>
        <taxon>Tritrichomonadidae</taxon>
        <taxon>Tritrichomonas</taxon>
    </lineage>
</organism>
<proteinExistence type="predicted"/>
<dbReference type="SUPFAM" id="SSF53067">
    <property type="entry name" value="Actin-like ATPase domain"/>
    <property type="match status" value="1"/>
</dbReference>
<evidence type="ECO:0000313" key="4">
    <source>
        <dbReference type="Proteomes" id="UP001470230"/>
    </source>
</evidence>
<evidence type="ECO:0000256" key="2">
    <source>
        <dbReference type="ARBA" id="ARBA00022777"/>
    </source>
</evidence>
<dbReference type="Gene3D" id="3.30.420.40">
    <property type="match status" value="1"/>
</dbReference>
<name>A0ABR2GXT2_9EUKA</name>
<dbReference type="PANTHER" id="PTHR47450:SF1">
    <property type="entry name" value="GLUCOKINASE"/>
    <property type="match status" value="1"/>
</dbReference>
<dbReference type="PANTHER" id="PTHR47450">
    <property type="entry name" value="GLUCOKINASE"/>
    <property type="match status" value="1"/>
</dbReference>
<gene>
    <name evidence="3" type="ORF">M9Y10_033073</name>
</gene>
<reference evidence="3 4" key="1">
    <citation type="submission" date="2024-04" db="EMBL/GenBank/DDBJ databases">
        <title>Tritrichomonas musculus Genome.</title>
        <authorList>
            <person name="Alves-Ferreira E."/>
            <person name="Grigg M."/>
            <person name="Lorenzi H."/>
            <person name="Galac M."/>
        </authorList>
    </citation>
    <scope>NUCLEOTIDE SEQUENCE [LARGE SCALE GENOMIC DNA]</scope>
    <source>
        <strain evidence="3 4">EAF2021</strain>
    </source>
</reference>
<keyword evidence="4" id="KW-1185">Reference proteome</keyword>
<comment type="caution">
    <text evidence="3">The sequence shown here is derived from an EMBL/GenBank/DDBJ whole genome shotgun (WGS) entry which is preliminary data.</text>
</comment>
<dbReference type="Proteomes" id="UP001470230">
    <property type="component" value="Unassembled WGS sequence"/>
</dbReference>
<dbReference type="EMBL" id="JAPFFF010000055">
    <property type="protein sequence ID" value="KAK8838446.1"/>
    <property type="molecule type" value="Genomic_DNA"/>
</dbReference>
<dbReference type="InterPro" id="IPR003836">
    <property type="entry name" value="Glucokinase"/>
</dbReference>
<evidence type="ECO:0000313" key="3">
    <source>
        <dbReference type="EMBL" id="KAK8838446.1"/>
    </source>
</evidence>